<dbReference type="AlphaFoldDB" id="A0A1N6Y1M0"/>
<dbReference type="Proteomes" id="UP000185924">
    <property type="component" value="Unassembled WGS sequence"/>
</dbReference>
<reference evidence="3" key="1">
    <citation type="submission" date="2017-01" db="EMBL/GenBank/DDBJ databases">
        <authorList>
            <person name="Varghese N."/>
            <person name="Submissions S."/>
        </authorList>
    </citation>
    <scope>NUCLEOTIDE SEQUENCE [LARGE SCALE GENOMIC DNA]</scope>
    <source>
        <strain evidence="3">DM9</strain>
    </source>
</reference>
<dbReference type="RefSeq" id="WP_076422148.1">
    <property type="nucleotide sequence ID" value="NZ_FTNM01000003.1"/>
</dbReference>
<keyword evidence="1" id="KW-0732">Signal</keyword>
<sequence length="154" mass="17379">MKTFKNNSWLLLLFLFLFSSCKDEQQILNNLEGAWQVTGMTHLKPSAEALPTRGVVTFKKCQKQNDTNDCPGDYVFDDKPTVSNRFSVLEKGKIINFASFTQQAYEHADKLYILQGPYKVIGQSSTRLELEGIMTIGDKATGPVLAEVRIVLER</sequence>
<accession>A0A1N6Y1M0</accession>
<evidence type="ECO:0008006" key="4">
    <source>
        <dbReference type="Google" id="ProtNLM"/>
    </source>
</evidence>
<feature type="chain" id="PRO_5012523491" description="Lipocalin-like domain-containing protein" evidence="1">
    <location>
        <begin position="22"/>
        <end position="154"/>
    </location>
</feature>
<dbReference type="OrthoDB" id="9982564at2"/>
<proteinExistence type="predicted"/>
<organism evidence="2 3">
    <name type="scientific">Pontibacter lucknowensis</name>
    <dbReference type="NCBI Taxonomy" id="1077936"/>
    <lineage>
        <taxon>Bacteria</taxon>
        <taxon>Pseudomonadati</taxon>
        <taxon>Bacteroidota</taxon>
        <taxon>Cytophagia</taxon>
        <taxon>Cytophagales</taxon>
        <taxon>Hymenobacteraceae</taxon>
        <taxon>Pontibacter</taxon>
    </lineage>
</organism>
<protein>
    <recommendedName>
        <fullName evidence="4">Lipocalin-like domain-containing protein</fullName>
    </recommendedName>
</protein>
<dbReference type="STRING" id="1077936.SAMN05421545_2203"/>
<evidence type="ECO:0000313" key="3">
    <source>
        <dbReference type="Proteomes" id="UP000185924"/>
    </source>
</evidence>
<dbReference type="EMBL" id="FTNM01000003">
    <property type="protein sequence ID" value="SIR08436.1"/>
    <property type="molecule type" value="Genomic_DNA"/>
</dbReference>
<keyword evidence="3" id="KW-1185">Reference proteome</keyword>
<feature type="signal peptide" evidence="1">
    <location>
        <begin position="1"/>
        <end position="21"/>
    </location>
</feature>
<gene>
    <name evidence="2" type="ORF">SAMN05421545_2203</name>
</gene>
<evidence type="ECO:0000256" key="1">
    <source>
        <dbReference type="SAM" id="SignalP"/>
    </source>
</evidence>
<evidence type="ECO:0000313" key="2">
    <source>
        <dbReference type="EMBL" id="SIR08436.1"/>
    </source>
</evidence>
<dbReference type="PROSITE" id="PS51257">
    <property type="entry name" value="PROKAR_LIPOPROTEIN"/>
    <property type="match status" value="1"/>
</dbReference>
<name>A0A1N6Y1M0_9BACT</name>